<keyword evidence="2" id="KW-1185">Reference proteome</keyword>
<protein>
    <submittedName>
        <fullName evidence="1">Uncharacterized protein</fullName>
    </submittedName>
</protein>
<reference evidence="1 2" key="1">
    <citation type="submission" date="2015-12" db="EMBL/GenBank/DDBJ databases">
        <title>The genome of Folsomia candida.</title>
        <authorList>
            <person name="Faddeeva A."/>
            <person name="Derks M.F."/>
            <person name="Anvar Y."/>
            <person name="Smit S."/>
            <person name="Van Straalen N."/>
            <person name="Roelofs D."/>
        </authorList>
    </citation>
    <scope>NUCLEOTIDE SEQUENCE [LARGE SCALE GENOMIC DNA]</scope>
    <source>
        <strain evidence="1 2">VU population</strain>
        <tissue evidence="1">Whole body</tissue>
    </source>
</reference>
<accession>A0A226D405</accession>
<dbReference type="EMBL" id="LNIX01000037">
    <property type="protein sequence ID" value="OXA39800.1"/>
    <property type="molecule type" value="Genomic_DNA"/>
</dbReference>
<comment type="caution">
    <text evidence="1">The sequence shown here is derived from an EMBL/GenBank/DDBJ whole genome shotgun (WGS) entry which is preliminary data.</text>
</comment>
<gene>
    <name evidence="1" type="ORF">Fcan01_25412</name>
</gene>
<evidence type="ECO:0000313" key="2">
    <source>
        <dbReference type="Proteomes" id="UP000198287"/>
    </source>
</evidence>
<organism evidence="1 2">
    <name type="scientific">Folsomia candida</name>
    <name type="common">Springtail</name>
    <dbReference type="NCBI Taxonomy" id="158441"/>
    <lineage>
        <taxon>Eukaryota</taxon>
        <taxon>Metazoa</taxon>
        <taxon>Ecdysozoa</taxon>
        <taxon>Arthropoda</taxon>
        <taxon>Hexapoda</taxon>
        <taxon>Collembola</taxon>
        <taxon>Entomobryomorpha</taxon>
        <taxon>Isotomoidea</taxon>
        <taxon>Isotomidae</taxon>
        <taxon>Proisotominae</taxon>
        <taxon>Folsomia</taxon>
    </lineage>
</organism>
<proteinExistence type="predicted"/>
<name>A0A226D405_FOLCA</name>
<sequence length="545" mass="62206">MCTSEKVLMDCSSIHLPDNVYFVLFDPESSNFISRDVLEDLKEYNYIPVIYGHIVRDYEVNVKLLISNKSNGLELNHTFQIGFANKLVPRSRSISPHPSVSSEGILFLKKSYDLFDEIESERERRRKCILASTQSCNVAEEFSPLRGSMSITIVPPEIPPPQQQQLSLAVCSSERIPLTQNAQNVQYTGDEQNVQNEQNVLNELNVQNEQNLQDMEDVHNVQDLEDVQNVQNEQNAKNVQDVENMQNVQNEQNVENVQDMEDVQSVQNEQSVENVQDMDDVQNVQNEQNGQNVQALEDIPNEQNQQNEQNLENVQDMEDVQNVQNEHSKQNVENVQDMTGVQNVQNVEKILHPLENTESSPDIMRPFEDLPIESRRNVTALICKKTTVLAKTFETAVLTAGEEVASGALMEKNFQERVIELFGGSSGFTCPYPNCMETRVMSGESRQVRTERTRREDIRSHFLHEHAGVDMPLILKPTIENKMLTIVGARTKGNKKGRLDPRTQFLRILRNAVKQKAPSRCIEGTRPLLRSEKAKKTMKRKVMDV</sequence>
<dbReference type="AlphaFoldDB" id="A0A226D405"/>
<evidence type="ECO:0000313" key="1">
    <source>
        <dbReference type="EMBL" id="OXA39800.1"/>
    </source>
</evidence>
<dbReference type="Proteomes" id="UP000198287">
    <property type="component" value="Unassembled WGS sequence"/>
</dbReference>